<name>A0A9D1NDS0_9FIRM</name>
<dbReference type="Proteomes" id="UP000886861">
    <property type="component" value="Unassembled WGS sequence"/>
</dbReference>
<dbReference type="AlphaFoldDB" id="A0A9D1NDS0"/>
<protein>
    <submittedName>
        <fullName evidence="1">Uncharacterized protein</fullName>
    </submittedName>
</protein>
<evidence type="ECO:0000313" key="2">
    <source>
        <dbReference type="Proteomes" id="UP000886861"/>
    </source>
</evidence>
<evidence type="ECO:0000313" key="1">
    <source>
        <dbReference type="EMBL" id="HIV01247.1"/>
    </source>
</evidence>
<gene>
    <name evidence="1" type="ORF">IAA62_01665</name>
</gene>
<dbReference type="EMBL" id="DVOJ01000006">
    <property type="protein sequence ID" value="HIV01247.1"/>
    <property type="molecule type" value="Genomic_DNA"/>
</dbReference>
<accession>A0A9D1NDS0</accession>
<comment type="caution">
    <text evidence="1">The sequence shown here is derived from an EMBL/GenBank/DDBJ whole genome shotgun (WGS) entry which is preliminary data.</text>
</comment>
<sequence>MDNYQQLVDSLLFWKKITKFESSVKAFIHIEKHGVVDKNFKLFTKLSTKV</sequence>
<reference evidence="1" key="1">
    <citation type="submission" date="2020-10" db="EMBL/GenBank/DDBJ databases">
        <authorList>
            <person name="Gilroy R."/>
        </authorList>
    </citation>
    <scope>NUCLEOTIDE SEQUENCE</scope>
    <source>
        <strain evidence="1">CHK186-9395</strain>
    </source>
</reference>
<proteinExistence type="predicted"/>
<reference evidence="1" key="2">
    <citation type="journal article" date="2021" name="PeerJ">
        <title>Extensive microbial diversity within the chicken gut microbiome revealed by metagenomics and culture.</title>
        <authorList>
            <person name="Gilroy R."/>
            <person name="Ravi A."/>
            <person name="Getino M."/>
            <person name="Pursley I."/>
            <person name="Horton D.L."/>
            <person name="Alikhan N.F."/>
            <person name="Baker D."/>
            <person name="Gharbi K."/>
            <person name="Hall N."/>
            <person name="Watson M."/>
            <person name="Adriaenssens E.M."/>
            <person name="Foster-Nyarko E."/>
            <person name="Jarju S."/>
            <person name="Secka A."/>
            <person name="Antonio M."/>
            <person name="Oren A."/>
            <person name="Chaudhuri R.R."/>
            <person name="La Ragione R."/>
            <person name="Hildebrand F."/>
            <person name="Pallen M.J."/>
        </authorList>
    </citation>
    <scope>NUCLEOTIDE SEQUENCE</scope>
    <source>
        <strain evidence="1">CHK186-9395</strain>
    </source>
</reference>
<organism evidence="1 2">
    <name type="scientific">Candidatus Caccopulliclostridium gallistercoris</name>
    <dbReference type="NCBI Taxonomy" id="2840719"/>
    <lineage>
        <taxon>Bacteria</taxon>
        <taxon>Bacillati</taxon>
        <taxon>Bacillota</taxon>
        <taxon>Clostridia</taxon>
        <taxon>Candidatus Caccopulliclostridium</taxon>
    </lineage>
</organism>